<dbReference type="InterPro" id="IPR043519">
    <property type="entry name" value="NT_sf"/>
</dbReference>
<accession>A0A9N9WMH4</accession>
<dbReference type="GO" id="GO:0050265">
    <property type="term" value="F:RNA uridylyltransferase activity"/>
    <property type="evidence" value="ECO:0007669"/>
    <property type="project" value="TreeGrafter"/>
</dbReference>
<dbReference type="PANTHER" id="PTHR12271:SF66">
    <property type="entry name" value="TERMINAL URIDYLYLTRANSFERASE TAILOR"/>
    <property type="match status" value="1"/>
</dbReference>
<name>A0A9N9WMH4_9DIPT</name>
<sequence length="337" mass="40046">MPRINVKKKIEKLNSFVKVSDKMVYFKMYHSLVLKESYNYMDIEDDIKEIVKKNFNANCDIHYLGSRVIGLGYKSESDLDLFIDIGKRYFKNRNYNRDVEIVEQLKRFFDNTPKEWTFKKLNYSVPSIKAIHIKTGIVCDISVTNGLAVHNSKLIGHLFKLQPECVALFHYLKKWLKVFDVTFKGFSLTLMLIFYMQHIRQLPSIWEVQQGVYPEIFIDKYAVHFDPNRSRDYYGITEITNFKEHIKGFFDFYNHFNYRDYIICAFSGRSIRKDCYIDRIDSKTPVTIAAPLLRRTNCAKYITNLQLAVFKEACDFSVKYLKEYKLPPPSKDYEFYN</sequence>
<dbReference type="SUPFAM" id="SSF81631">
    <property type="entry name" value="PAP/OAS1 substrate-binding domain"/>
    <property type="match status" value="1"/>
</dbReference>
<evidence type="ECO:0000313" key="2">
    <source>
        <dbReference type="EMBL" id="CAG9799054.1"/>
    </source>
</evidence>
<gene>
    <name evidence="2" type="ORF">CHIRRI_LOCUS2029</name>
</gene>
<dbReference type="InterPro" id="IPR054708">
    <property type="entry name" value="MTPAP-like_central"/>
</dbReference>
<dbReference type="AlphaFoldDB" id="A0A9N9WMH4"/>
<dbReference type="GO" id="GO:0031123">
    <property type="term" value="P:RNA 3'-end processing"/>
    <property type="evidence" value="ECO:0007669"/>
    <property type="project" value="TreeGrafter"/>
</dbReference>
<dbReference type="CDD" id="cd05402">
    <property type="entry name" value="NT_PAP_TUTase"/>
    <property type="match status" value="1"/>
</dbReference>
<dbReference type="SUPFAM" id="SSF81301">
    <property type="entry name" value="Nucleotidyltransferase"/>
    <property type="match status" value="1"/>
</dbReference>
<organism evidence="2 3">
    <name type="scientific">Chironomus riparius</name>
    <dbReference type="NCBI Taxonomy" id="315576"/>
    <lineage>
        <taxon>Eukaryota</taxon>
        <taxon>Metazoa</taxon>
        <taxon>Ecdysozoa</taxon>
        <taxon>Arthropoda</taxon>
        <taxon>Hexapoda</taxon>
        <taxon>Insecta</taxon>
        <taxon>Pterygota</taxon>
        <taxon>Neoptera</taxon>
        <taxon>Endopterygota</taxon>
        <taxon>Diptera</taxon>
        <taxon>Nematocera</taxon>
        <taxon>Chironomoidea</taxon>
        <taxon>Chironomidae</taxon>
        <taxon>Chironominae</taxon>
        <taxon>Chironomus</taxon>
    </lineage>
</organism>
<feature type="domain" description="Poly(A) RNA polymerase mitochondrial-like central palm" evidence="1">
    <location>
        <begin position="37"/>
        <end position="156"/>
    </location>
</feature>
<proteinExistence type="predicted"/>
<dbReference type="Gene3D" id="1.10.1410.10">
    <property type="match status" value="1"/>
</dbReference>
<keyword evidence="3" id="KW-1185">Reference proteome</keyword>
<reference evidence="2" key="2">
    <citation type="submission" date="2022-10" db="EMBL/GenBank/DDBJ databases">
        <authorList>
            <consortium name="ENA_rothamsted_submissions"/>
            <consortium name="culmorum"/>
            <person name="King R."/>
        </authorList>
    </citation>
    <scope>NUCLEOTIDE SEQUENCE</scope>
</reference>
<dbReference type="Gene3D" id="3.30.460.10">
    <property type="entry name" value="Beta Polymerase, domain 2"/>
    <property type="match status" value="1"/>
</dbReference>
<dbReference type="Pfam" id="PF22600">
    <property type="entry name" value="MTPAP-like_central"/>
    <property type="match status" value="1"/>
</dbReference>
<reference evidence="2" key="1">
    <citation type="submission" date="2022-01" db="EMBL/GenBank/DDBJ databases">
        <authorList>
            <person name="King R."/>
        </authorList>
    </citation>
    <scope>NUCLEOTIDE SEQUENCE</scope>
</reference>
<dbReference type="PANTHER" id="PTHR12271">
    <property type="entry name" value="POLY A POLYMERASE CID PAP -RELATED"/>
    <property type="match status" value="1"/>
</dbReference>
<dbReference type="Proteomes" id="UP001153620">
    <property type="component" value="Chromosome 1"/>
</dbReference>
<protein>
    <recommendedName>
        <fullName evidence="1">Poly(A) RNA polymerase mitochondrial-like central palm domain-containing protein</fullName>
    </recommendedName>
</protein>
<dbReference type="OrthoDB" id="407432at2759"/>
<evidence type="ECO:0000259" key="1">
    <source>
        <dbReference type="Pfam" id="PF22600"/>
    </source>
</evidence>
<evidence type="ECO:0000313" key="3">
    <source>
        <dbReference type="Proteomes" id="UP001153620"/>
    </source>
</evidence>
<dbReference type="EMBL" id="OU895877">
    <property type="protein sequence ID" value="CAG9799054.1"/>
    <property type="molecule type" value="Genomic_DNA"/>
</dbReference>